<accession>A0A7G9Y783</accession>
<proteinExistence type="predicted"/>
<evidence type="ECO:0000313" key="3">
    <source>
        <dbReference type="EMBL" id="QNO46382.1"/>
    </source>
</evidence>
<dbReference type="AlphaFoldDB" id="A0A7G9Y783"/>
<evidence type="ECO:0008006" key="4">
    <source>
        <dbReference type="Google" id="ProtNLM"/>
    </source>
</evidence>
<dbReference type="EMBL" id="MT630856">
    <property type="protein sequence ID" value="QNO43731.1"/>
    <property type="molecule type" value="Genomic_DNA"/>
</dbReference>
<sequence length="102" mass="11457">MDTGAHISVIPRRIWNSSDTTVLADHSVSGIVPIDECSIPVLVGEIDAMLIDERSHTKKIRMISYFALTDEIPLIIGFKTLLEEFEVCFNYKEDTARITFVG</sequence>
<organism evidence="2">
    <name type="scientific">Candidatus Methanogaster sp. ANME-2c ERB4</name>
    <dbReference type="NCBI Taxonomy" id="2759911"/>
    <lineage>
        <taxon>Archaea</taxon>
        <taxon>Methanobacteriati</taxon>
        <taxon>Methanobacteriota</taxon>
        <taxon>Stenosarchaea group</taxon>
        <taxon>Methanomicrobia</taxon>
        <taxon>Methanosarcinales</taxon>
        <taxon>ANME-2 cluster</taxon>
        <taxon>Candidatus Methanogasteraceae</taxon>
        <taxon>Candidatus Methanogaster</taxon>
    </lineage>
</organism>
<reference evidence="2" key="1">
    <citation type="submission" date="2020-06" db="EMBL/GenBank/DDBJ databases">
        <title>Unique genomic features of the anaerobic methanotrophic archaea.</title>
        <authorList>
            <person name="Chadwick G.L."/>
            <person name="Skennerton C.T."/>
            <person name="Laso-Perez R."/>
            <person name="Leu A.O."/>
            <person name="Speth D.R."/>
            <person name="Yu H."/>
            <person name="Morgan-Lang C."/>
            <person name="Hatzenpichler R."/>
            <person name="Goudeau D."/>
            <person name="Malmstrom R."/>
            <person name="Brazelton W.J."/>
            <person name="Woyke T."/>
            <person name="Hallam S.J."/>
            <person name="Tyson G.W."/>
            <person name="Wegener G."/>
            <person name="Boetius A."/>
            <person name="Orphan V."/>
        </authorList>
    </citation>
    <scope>NUCLEOTIDE SEQUENCE</scope>
</reference>
<dbReference type="EMBL" id="MT631188">
    <property type="protein sequence ID" value="QNO46382.1"/>
    <property type="molecule type" value="Genomic_DNA"/>
</dbReference>
<name>A0A7G9Y783_9EURY</name>
<dbReference type="EMBL" id="MT630873">
    <property type="protein sequence ID" value="QNO43867.1"/>
    <property type="molecule type" value="Genomic_DNA"/>
</dbReference>
<gene>
    <name evidence="3" type="ORF">MADJHJNJ_00007</name>
    <name evidence="1" type="ORF">NICNKCNE_00002</name>
    <name evidence="2" type="ORF">OABAIJIO_00006</name>
</gene>
<evidence type="ECO:0000313" key="1">
    <source>
        <dbReference type="EMBL" id="QNO43731.1"/>
    </source>
</evidence>
<evidence type="ECO:0000313" key="2">
    <source>
        <dbReference type="EMBL" id="QNO43867.1"/>
    </source>
</evidence>
<protein>
    <recommendedName>
        <fullName evidence="4">Peptidase A2 domain-containing protein</fullName>
    </recommendedName>
</protein>